<protein>
    <submittedName>
        <fullName evidence="1">Uncharacterized protein</fullName>
    </submittedName>
</protein>
<proteinExistence type="predicted"/>
<name>A0A1J5RBX8_9ZZZZ</name>
<dbReference type="EMBL" id="MLJW01000204">
    <property type="protein sequence ID" value="OIQ93592.1"/>
    <property type="molecule type" value="Genomic_DNA"/>
</dbReference>
<reference evidence="1" key="1">
    <citation type="submission" date="2016-10" db="EMBL/GenBank/DDBJ databases">
        <title>Sequence of Gallionella enrichment culture.</title>
        <authorList>
            <person name="Poehlein A."/>
            <person name="Muehling M."/>
            <person name="Daniel R."/>
        </authorList>
    </citation>
    <scope>NUCLEOTIDE SEQUENCE</scope>
</reference>
<organism evidence="1">
    <name type="scientific">mine drainage metagenome</name>
    <dbReference type="NCBI Taxonomy" id="410659"/>
    <lineage>
        <taxon>unclassified sequences</taxon>
        <taxon>metagenomes</taxon>
        <taxon>ecological metagenomes</taxon>
    </lineage>
</organism>
<sequence>MAGDDWSLDTLLDMVGIGEVGGGYWYKIEAERVEASRQRPHGIKYSLTLHAASGERLFGIDNAHGVTEGGGPGKKRPVEWDHEHRDEAIRIYDYVSAAELLADFFAGVDRILDRKGVKL</sequence>
<comment type="caution">
    <text evidence="1">The sequence shown here is derived from an EMBL/GenBank/DDBJ whole genome shotgun (WGS) entry which is preliminary data.</text>
</comment>
<gene>
    <name evidence="1" type="ORF">GALL_244400</name>
</gene>
<accession>A0A1J5RBX8</accession>
<evidence type="ECO:0000313" key="1">
    <source>
        <dbReference type="EMBL" id="OIQ93592.1"/>
    </source>
</evidence>
<dbReference type="Pfam" id="PF20126">
    <property type="entry name" value="TumE"/>
    <property type="match status" value="1"/>
</dbReference>
<dbReference type="AlphaFoldDB" id="A0A1J5RBX8"/>
<dbReference type="InterPro" id="IPR045397">
    <property type="entry name" value="TumE-like"/>
</dbReference>